<keyword evidence="3" id="KW-0285">Flavoprotein</keyword>
<dbReference type="eggNOG" id="arCOG02573">
    <property type="taxonomic scope" value="Archaea"/>
</dbReference>
<dbReference type="GO" id="GO:0016491">
    <property type="term" value="F:oxidoreductase activity"/>
    <property type="evidence" value="ECO:0007669"/>
    <property type="project" value="InterPro"/>
</dbReference>
<evidence type="ECO:0000259" key="6">
    <source>
        <dbReference type="Pfam" id="PF03358"/>
    </source>
</evidence>
<dbReference type="RefSeq" id="WP_015590410.1">
    <property type="nucleotide sequence ID" value="NC_021169.1"/>
</dbReference>
<dbReference type="Gene3D" id="3.40.50.360">
    <property type="match status" value="1"/>
</dbReference>
<dbReference type="Pfam" id="PF03358">
    <property type="entry name" value="FMN_red"/>
    <property type="match status" value="1"/>
</dbReference>
<evidence type="ECO:0000256" key="2">
    <source>
        <dbReference type="ARBA" id="ARBA00001966"/>
    </source>
</evidence>
<dbReference type="PANTHER" id="PTHR43278:SF4">
    <property type="entry name" value="NAD(P)H-DEPENDENT FMN-CONTAINING OXIDOREDUCTASE YWQN-RELATED"/>
    <property type="match status" value="1"/>
</dbReference>
<proteinExistence type="inferred from homology"/>
<evidence type="ECO:0000256" key="3">
    <source>
        <dbReference type="ARBA" id="ARBA00022630"/>
    </source>
</evidence>
<dbReference type="SUPFAM" id="SSF52218">
    <property type="entry name" value="Flavoproteins"/>
    <property type="match status" value="1"/>
</dbReference>
<dbReference type="OrthoDB" id="9059at2157"/>
<keyword evidence="8" id="KW-1185">Reference proteome</keyword>
<dbReference type="Proteomes" id="UP000013307">
    <property type="component" value="Chromosome"/>
</dbReference>
<dbReference type="EMBL" id="CP005290">
    <property type="protein sequence ID" value="AGK60812.1"/>
    <property type="molecule type" value="Genomic_DNA"/>
</dbReference>
<feature type="domain" description="NADPH-dependent FMN reductase-like" evidence="6">
    <location>
        <begin position="4"/>
        <end position="127"/>
    </location>
</feature>
<gene>
    <name evidence="7" type="ORF">Asulf_00803</name>
</gene>
<evidence type="ECO:0000256" key="1">
    <source>
        <dbReference type="ARBA" id="ARBA00001917"/>
    </source>
</evidence>
<comment type="similarity">
    <text evidence="5">Belongs to the SsuE family. Isf subfamily.</text>
</comment>
<reference evidence="7 8" key="1">
    <citation type="journal article" date="2013" name="Genome Announc.">
        <title>Complete Genome Sequence of the Thermophilic and Facultatively Chemolithoautotrophic Sulfate Reducer Archaeoglobus sulfaticallidus Strain PM70-1T.</title>
        <authorList>
            <person name="Stokke R."/>
            <person name="Hocking W.P."/>
            <person name="Steinsbu B.O."/>
            <person name="Steen I.H."/>
        </authorList>
    </citation>
    <scope>NUCLEOTIDE SEQUENCE [LARGE SCALE GENOMIC DNA]</scope>
    <source>
        <strain evidence="7">PM70-1</strain>
    </source>
</reference>
<name>N0BEW2_9EURY</name>
<organism evidence="7 8">
    <name type="scientific">Archaeoglobus sulfaticallidus PM70-1</name>
    <dbReference type="NCBI Taxonomy" id="387631"/>
    <lineage>
        <taxon>Archaea</taxon>
        <taxon>Methanobacteriati</taxon>
        <taxon>Methanobacteriota</taxon>
        <taxon>Archaeoglobi</taxon>
        <taxon>Archaeoglobales</taxon>
        <taxon>Archaeoglobaceae</taxon>
        <taxon>Archaeoglobus</taxon>
    </lineage>
</organism>
<dbReference type="InterPro" id="IPR005025">
    <property type="entry name" value="FMN_Rdtase-like_dom"/>
</dbReference>
<dbReference type="STRING" id="387631.Asulf_00803"/>
<comment type="cofactor">
    <cofactor evidence="2">
        <name>[4Fe-4S] cluster</name>
        <dbReference type="ChEBI" id="CHEBI:49883"/>
    </cofactor>
</comment>
<evidence type="ECO:0000256" key="4">
    <source>
        <dbReference type="ARBA" id="ARBA00022643"/>
    </source>
</evidence>
<dbReference type="GeneID" id="15392444"/>
<evidence type="ECO:0000313" key="7">
    <source>
        <dbReference type="EMBL" id="AGK60812.1"/>
    </source>
</evidence>
<dbReference type="AlphaFoldDB" id="N0BEW2"/>
<evidence type="ECO:0000313" key="8">
    <source>
        <dbReference type="Proteomes" id="UP000013307"/>
    </source>
</evidence>
<comment type="cofactor">
    <cofactor evidence="1">
        <name>FMN</name>
        <dbReference type="ChEBI" id="CHEBI:58210"/>
    </cofactor>
</comment>
<keyword evidence="4" id="KW-0288">FMN</keyword>
<dbReference type="HOGENOM" id="CLU_050993_0_1_2"/>
<protein>
    <recommendedName>
        <fullName evidence="6">NADPH-dependent FMN reductase-like domain-containing protein</fullName>
    </recommendedName>
</protein>
<dbReference type="InterPro" id="IPR051796">
    <property type="entry name" value="ISF_SsuE-like"/>
</dbReference>
<dbReference type="PANTHER" id="PTHR43278">
    <property type="entry name" value="NAD(P)H-DEPENDENT FMN-CONTAINING OXIDOREDUCTASE YWQN-RELATED"/>
    <property type="match status" value="1"/>
</dbReference>
<sequence>MSKKLLSIVSTERKKGNSVLASKYIAKALNAELEIINLVKKDIRPCKACYRCLYGEDCKIDDDVEEILRKIDECDVLLISSPVYWLDATGNLKAFIDRCFMSMKYFERFKNKKGVVLTFHGFEDMKGWASATHLVLAKVLGVDVLANIEIKSALPAEMFMTESIKKLDLVAEAIKEEKRVVMDGQCPVCLNTVFRVIDGKLDCPVCGSLLDTELNILKRGERFTPEWVVKHFSVELIGLKEKYKEIKDELKRQTEMIFGESD</sequence>
<dbReference type="KEGG" id="ast:Asulf_00803"/>
<accession>N0BEW2</accession>
<evidence type="ECO:0000256" key="5">
    <source>
        <dbReference type="ARBA" id="ARBA00038292"/>
    </source>
</evidence>
<dbReference type="InterPro" id="IPR029039">
    <property type="entry name" value="Flavoprotein-like_sf"/>
</dbReference>